<dbReference type="InterPro" id="IPR000909">
    <property type="entry name" value="PLipase_C_PInositol-sp_X_dom"/>
</dbReference>
<sequence>MADNLKHITNMAQNYSNKIMGSNCYLIVVYLLSIVFIIIFTYSLYLRKELTKQTKSLTDMKKLSYEDEGSPSIAPLTLNDYKRENKNGLSTTLIDYYVYGSFNSCCTGEVINGYVSLEALKTVIDLGVRFLDFEIYFKNGQVVVAAGRNNIYMKDTYNELEVGTVFSEIKKRALRGIQNSSDPLILNFRIVSKNPNVFHILEKKIMKHFSDFLVDKNIPLENSRMNGTVFNTPFKNLKNKVIIFVDDPYKNASENVGFMELVNACTDSDKCKGKIKLYNDYQIQNEGSPDMYIAEAKNNFLITTPNVMGKNSKWLMHHQCGIQGVLMNFGGGYHDDNFKGYRLKFLEQQKSFILKPSKLRKRPAEVLEIKAQNPKMDPKQKMRFRTIGNMKVPLGHM</sequence>
<keyword evidence="1" id="KW-1133">Transmembrane helix</keyword>
<evidence type="ECO:0000313" key="3">
    <source>
        <dbReference type="EMBL" id="QHT37408.1"/>
    </source>
</evidence>
<name>A0A6C0F6W0_9ZZZZ</name>
<keyword evidence="1" id="KW-0472">Membrane</keyword>
<dbReference type="Gene3D" id="3.20.20.190">
    <property type="entry name" value="Phosphatidylinositol (PI) phosphodiesterase"/>
    <property type="match status" value="1"/>
</dbReference>
<protein>
    <recommendedName>
        <fullName evidence="2">Phosphatidylinositol-specific phospholipase C X domain-containing protein</fullName>
    </recommendedName>
</protein>
<dbReference type="Pfam" id="PF00388">
    <property type="entry name" value="PI-PLC-X"/>
    <property type="match status" value="1"/>
</dbReference>
<dbReference type="GO" id="GO:0006629">
    <property type="term" value="P:lipid metabolic process"/>
    <property type="evidence" value="ECO:0007669"/>
    <property type="project" value="InterPro"/>
</dbReference>
<dbReference type="GO" id="GO:0008081">
    <property type="term" value="F:phosphoric diester hydrolase activity"/>
    <property type="evidence" value="ECO:0007669"/>
    <property type="project" value="InterPro"/>
</dbReference>
<feature type="transmembrane region" description="Helical" evidence="1">
    <location>
        <begin position="25"/>
        <end position="46"/>
    </location>
</feature>
<reference evidence="3" key="1">
    <citation type="journal article" date="2020" name="Nature">
        <title>Giant virus diversity and host interactions through global metagenomics.</title>
        <authorList>
            <person name="Schulz F."/>
            <person name="Roux S."/>
            <person name="Paez-Espino D."/>
            <person name="Jungbluth S."/>
            <person name="Walsh D.A."/>
            <person name="Denef V.J."/>
            <person name="McMahon K.D."/>
            <person name="Konstantinidis K.T."/>
            <person name="Eloe-Fadrosh E.A."/>
            <person name="Kyrpides N.C."/>
            <person name="Woyke T."/>
        </authorList>
    </citation>
    <scope>NUCLEOTIDE SEQUENCE</scope>
    <source>
        <strain evidence="3">GVMAG-S-ERX555997-44</strain>
    </source>
</reference>
<accession>A0A6C0F6W0</accession>
<organism evidence="3">
    <name type="scientific">viral metagenome</name>
    <dbReference type="NCBI Taxonomy" id="1070528"/>
    <lineage>
        <taxon>unclassified sequences</taxon>
        <taxon>metagenomes</taxon>
        <taxon>organismal metagenomes</taxon>
    </lineage>
</organism>
<evidence type="ECO:0000256" key="1">
    <source>
        <dbReference type="SAM" id="Phobius"/>
    </source>
</evidence>
<dbReference type="InterPro" id="IPR017946">
    <property type="entry name" value="PLC-like_Pdiesterase_TIM-brl"/>
</dbReference>
<evidence type="ECO:0000259" key="2">
    <source>
        <dbReference type="Pfam" id="PF00388"/>
    </source>
</evidence>
<keyword evidence="1" id="KW-0812">Transmembrane</keyword>
<dbReference type="EMBL" id="MN738796">
    <property type="protein sequence ID" value="QHT37408.1"/>
    <property type="molecule type" value="Genomic_DNA"/>
</dbReference>
<proteinExistence type="predicted"/>
<feature type="domain" description="Phosphatidylinositol-specific phospholipase C X" evidence="2">
    <location>
        <begin position="90"/>
        <end position="244"/>
    </location>
</feature>
<dbReference type="SUPFAM" id="SSF51695">
    <property type="entry name" value="PLC-like phosphodiesterases"/>
    <property type="match status" value="1"/>
</dbReference>
<dbReference type="AlphaFoldDB" id="A0A6C0F6W0"/>
<dbReference type="PROSITE" id="PS50007">
    <property type="entry name" value="PIPLC_X_DOMAIN"/>
    <property type="match status" value="1"/>
</dbReference>